<name>A0A9Y1FR01_9ARCH</name>
<sequence>MKLIKLLKRRKAVSPVIATILLISLVVVAGSLVYFLVVPMIQGSASISIITAQWFDTNSDDAVDITYITLQNTGTAQAVISKINITIQNIEYSNAYVNSSSLVGAVYPLEVDVSERIDIAVSFNPVPLIRLGDNTFRIRVTLIDGSFVLAEDNLKYVNTIEPLSLTVINPVNNSWTSGILDPQAVSTGGFKASAVTYDFYYPDDTAIALDQDITQNINTSLYPDDNDYKLVFKTNDTLNQSIEQTYLFGIDNNAIGITLYLNDTTSGIITVNQGQAVNVSWVLTIDGAGLYLQELIIEGDIYPSAGTTIEGITKTTREYIMSGTETSNLPEDQYTFTLRVVDEAGNVNIAGRSFNLEDNNGPTVNIITPANESWDLSATITIEVYASDPSGINENYFDIVFMNFTGYTFSFELVDGDIDATYNTNTKKWTLEFNTYQLADGNYSMTVIVYDDTGNPGNSNYDEIFISIENVVFTFSGEGGKDGERILGLFYSRGEVWFYMENMLLTDVTVTKIKFSWSPDTQITDVYEITDSTDVTWLDGSSSPYDEDVEHPVRDGLGVVITSGQSIKLNILFEENDKVVGKTFTFSFYIEELDGWEDFTFTL</sequence>
<dbReference type="EMBL" id="CP084167">
    <property type="protein sequence ID" value="UJG44683.1"/>
    <property type="molecule type" value="Genomic_DNA"/>
</dbReference>
<keyword evidence="1" id="KW-0812">Transmembrane</keyword>
<dbReference type="Gene3D" id="2.60.40.10">
    <property type="entry name" value="Immunoglobulins"/>
    <property type="match status" value="1"/>
</dbReference>
<dbReference type="InterPro" id="IPR013373">
    <property type="entry name" value="Flagellin/pilin_N_arc"/>
</dbReference>
<gene>
    <name evidence="2" type="ORF">K9W46_05755</name>
</gene>
<proteinExistence type="predicted"/>
<accession>A0A9Y1FR01</accession>
<dbReference type="NCBIfam" id="TIGR02537">
    <property type="entry name" value="arch_flag_Nterm"/>
    <property type="match status" value="1"/>
</dbReference>
<organism evidence="2">
    <name type="scientific">Candidatus Heimdallarchaeum endolithica</name>
    <dbReference type="NCBI Taxonomy" id="2876572"/>
    <lineage>
        <taxon>Archaea</taxon>
        <taxon>Promethearchaeati</taxon>
        <taxon>Candidatus Heimdallarchaeota</taxon>
        <taxon>Candidatus Heimdallarchaeia (ex Rinke et al. 2021) (nom. nud.)</taxon>
        <taxon>Candidatus Heimdallarchaeales</taxon>
        <taxon>Candidatus Heimdallarchaeaceae</taxon>
        <taxon>Candidatus Heimdallarchaeum</taxon>
    </lineage>
</organism>
<keyword evidence="1" id="KW-0472">Membrane</keyword>
<evidence type="ECO:0000313" key="2">
    <source>
        <dbReference type="EMBL" id="UJG44683.1"/>
    </source>
</evidence>
<evidence type="ECO:0000256" key="1">
    <source>
        <dbReference type="SAM" id="Phobius"/>
    </source>
</evidence>
<keyword evidence="1" id="KW-1133">Transmembrane helix</keyword>
<reference evidence="2" key="1">
    <citation type="journal article" date="2022" name="Nat. Microbiol.">
        <title>Unique mobile elements and scalable gene flow at the prokaryote-eukaryote boundary revealed by circularized Asgard archaea genomes.</title>
        <authorList>
            <person name="Wu F."/>
            <person name="Speth D.R."/>
            <person name="Philosof A."/>
            <person name="Cremiere A."/>
            <person name="Narayanan A."/>
            <person name="Barco R.A."/>
            <person name="Connon S.A."/>
            <person name="Amend J.P."/>
            <person name="Antoshechkin I.A."/>
            <person name="Orphan V.J."/>
        </authorList>
    </citation>
    <scope>NUCLEOTIDE SEQUENCE</scope>
    <source>
        <strain evidence="2">PR6</strain>
    </source>
</reference>
<feature type="transmembrane region" description="Helical" evidence="1">
    <location>
        <begin position="12"/>
        <end position="37"/>
    </location>
</feature>
<protein>
    <submittedName>
        <fullName evidence="2">Uncharacterized protein</fullName>
    </submittedName>
</protein>
<dbReference type="InterPro" id="IPR013783">
    <property type="entry name" value="Ig-like_fold"/>
</dbReference>
<dbReference type="AlphaFoldDB" id="A0A9Y1FR01"/>
<dbReference type="Proteomes" id="UP001200513">
    <property type="component" value="Chromosome"/>
</dbReference>